<evidence type="ECO:0000256" key="1">
    <source>
        <dbReference type="ARBA" id="ARBA00010692"/>
    </source>
</evidence>
<sequence>MTRPGRRHPCTGARPHRASSRVSTPLPVVTPLARLAGGFALSPGASPPLHRVLADVFVLTRAQEVALVLGAALCTALLAQVALTVPGSPVPITGQTLAVVLTAAALGPRRGMAGQLAYLLLGAVGLPFFAKAASGWGQLVGPTGGYLVGFLPAAFLVGLAARHGYDRRPWTAVPLFIAGQLVILAVGVSWLCVAASLDFATALQKGFVPFIPGGLLKAAIAGLLMFLAWRFVRARAS</sequence>
<gene>
    <name evidence="4" type="ORF">D7Y13_00340</name>
</gene>
<dbReference type="PANTHER" id="PTHR34295:SF1">
    <property type="entry name" value="BIOTIN TRANSPORTER BIOY"/>
    <property type="match status" value="1"/>
</dbReference>
<dbReference type="Proteomes" id="UP000278907">
    <property type="component" value="Unassembled WGS sequence"/>
</dbReference>
<feature type="transmembrane region" description="Helical" evidence="3">
    <location>
        <begin position="173"/>
        <end position="197"/>
    </location>
</feature>
<keyword evidence="3" id="KW-1133">Transmembrane helix</keyword>
<feature type="compositionally biased region" description="Basic residues" evidence="2">
    <location>
        <begin position="1"/>
        <end position="19"/>
    </location>
</feature>
<name>A0ABX9QSF1_9BACT</name>
<evidence type="ECO:0000256" key="2">
    <source>
        <dbReference type="SAM" id="MobiDB-lite"/>
    </source>
</evidence>
<feature type="transmembrane region" description="Helical" evidence="3">
    <location>
        <begin position="118"/>
        <end position="137"/>
    </location>
</feature>
<reference evidence="4 5" key="1">
    <citation type="submission" date="2018-09" db="EMBL/GenBank/DDBJ databases">
        <authorList>
            <person name="Livingstone P.G."/>
            <person name="Whitworth D.E."/>
        </authorList>
    </citation>
    <scope>NUCLEOTIDE SEQUENCE [LARGE SCALE GENOMIC DNA]</scope>
    <source>
        <strain evidence="4 5">CA031B</strain>
    </source>
</reference>
<dbReference type="PANTHER" id="PTHR34295">
    <property type="entry name" value="BIOTIN TRANSPORTER BIOY"/>
    <property type="match status" value="1"/>
</dbReference>
<accession>A0ABX9QSF1</accession>
<keyword evidence="3" id="KW-0472">Membrane</keyword>
<organism evidence="4 5">
    <name type="scientific">Corallococcus praedator</name>
    <dbReference type="NCBI Taxonomy" id="2316724"/>
    <lineage>
        <taxon>Bacteria</taxon>
        <taxon>Pseudomonadati</taxon>
        <taxon>Myxococcota</taxon>
        <taxon>Myxococcia</taxon>
        <taxon>Myxococcales</taxon>
        <taxon>Cystobacterineae</taxon>
        <taxon>Myxococcaceae</taxon>
        <taxon>Corallococcus</taxon>
    </lineage>
</organism>
<comment type="similarity">
    <text evidence="1">Belongs to the BioY family.</text>
</comment>
<protein>
    <submittedName>
        <fullName evidence="4">Biotin transporter BioY</fullName>
    </submittedName>
</protein>
<feature type="transmembrane region" description="Helical" evidence="3">
    <location>
        <begin position="89"/>
        <end position="106"/>
    </location>
</feature>
<feature type="transmembrane region" description="Helical" evidence="3">
    <location>
        <begin position="143"/>
        <end position="161"/>
    </location>
</feature>
<dbReference type="Pfam" id="PF02632">
    <property type="entry name" value="BioY"/>
    <property type="match status" value="1"/>
</dbReference>
<proteinExistence type="inferred from homology"/>
<evidence type="ECO:0000313" key="5">
    <source>
        <dbReference type="Proteomes" id="UP000278907"/>
    </source>
</evidence>
<feature type="transmembrane region" description="Helical" evidence="3">
    <location>
        <begin position="209"/>
        <end position="232"/>
    </location>
</feature>
<evidence type="ECO:0000256" key="3">
    <source>
        <dbReference type="SAM" id="Phobius"/>
    </source>
</evidence>
<dbReference type="EMBL" id="RAWI01000001">
    <property type="protein sequence ID" value="RKI17771.1"/>
    <property type="molecule type" value="Genomic_DNA"/>
</dbReference>
<feature type="region of interest" description="Disordered" evidence="2">
    <location>
        <begin position="1"/>
        <end position="23"/>
    </location>
</feature>
<evidence type="ECO:0000313" key="4">
    <source>
        <dbReference type="EMBL" id="RKI17771.1"/>
    </source>
</evidence>
<comment type="caution">
    <text evidence="4">The sequence shown here is derived from an EMBL/GenBank/DDBJ whole genome shotgun (WGS) entry which is preliminary data.</text>
</comment>
<dbReference type="Gene3D" id="1.10.1760.20">
    <property type="match status" value="1"/>
</dbReference>
<keyword evidence="5" id="KW-1185">Reference proteome</keyword>
<keyword evidence="3" id="KW-0812">Transmembrane</keyword>
<dbReference type="InterPro" id="IPR003784">
    <property type="entry name" value="BioY"/>
</dbReference>
<feature type="transmembrane region" description="Helical" evidence="3">
    <location>
        <begin position="65"/>
        <end position="83"/>
    </location>
</feature>